<reference evidence="2 3" key="1">
    <citation type="journal article" date="2016" name="Appl. Environ. Microbiol.">
        <title>Lack of Overt Genome Reduction in the Bryostatin-Producing Bryozoan Symbiont "Candidatus Endobugula sertula".</title>
        <authorList>
            <person name="Miller I.J."/>
            <person name="Vanee N."/>
            <person name="Fong S.S."/>
            <person name="Lim-Fong G.E."/>
            <person name="Kwan J.C."/>
        </authorList>
    </citation>
    <scope>NUCLEOTIDE SEQUENCE [LARGE SCALE GENOMIC DNA]</scope>
    <source>
        <strain evidence="2">AB1-4</strain>
    </source>
</reference>
<accession>A0A1D2QR54</accession>
<dbReference type="AlphaFoldDB" id="A0A1D2QR54"/>
<organism evidence="2 3">
    <name type="scientific">Candidatus Endobugula sertula</name>
    <name type="common">Bugula neritina bacterial symbiont</name>
    <dbReference type="NCBI Taxonomy" id="62101"/>
    <lineage>
        <taxon>Bacteria</taxon>
        <taxon>Pseudomonadati</taxon>
        <taxon>Pseudomonadota</taxon>
        <taxon>Gammaproteobacteria</taxon>
        <taxon>Cellvibrionales</taxon>
        <taxon>Cellvibrionaceae</taxon>
        <taxon>Candidatus Endobugula</taxon>
    </lineage>
</organism>
<comment type="caution">
    <text evidence="2">The sequence shown here is derived from an EMBL/GenBank/DDBJ whole genome shotgun (WGS) entry which is preliminary data.</text>
</comment>
<keyword evidence="1" id="KW-0472">Membrane</keyword>
<evidence type="ECO:0000313" key="2">
    <source>
        <dbReference type="EMBL" id="ODS24061.1"/>
    </source>
</evidence>
<name>A0A1D2QR54_9GAMM</name>
<gene>
    <name evidence="2" type="ORF">AB835_05380</name>
</gene>
<keyword evidence="1" id="KW-0812">Transmembrane</keyword>
<dbReference type="Proteomes" id="UP000242502">
    <property type="component" value="Unassembled WGS sequence"/>
</dbReference>
<evidence type="ECO:0000313" key="3">
    <source>
        <dbReference type="Proteomes" id="UP000242502"/>
    </source>
</evidence>
<keyword evidence="1" id="KW-1133">Transmembrane helix</keyword>
<feature type="transmembrane region" description="Helical" evidence="1">
    <location>
        <begin position="42"/>
        <end position="63"/>
    </location>
</feature>
<sequence length="81" mass="9105">MPKNHSLQVYAIEAGQIHDLSVSIYSYQDILIDGISFLENKAIVLFSNAMMISLLFSALAFWLSYRVVRPSLVAVKDGRDI</sequence>
<proteinExistence type="predicted"/>
<protein>
    <submittedName>
        <fullName evidence="2">Uncharacterized protein</fullName>
    </submittedName>
</protein>
<dbReference type="EMBL" id="MDLC01000014">
    <property type="protein sequence ID" value="ODS24061.1"/>
    <property type="molecule type" value="Genomic_DNA"/>
</dbReference>
<evidence type="ECO:0000256" key="1">
    <source>
        <dbReference type="SAM" id="Phobius"/>
    </source>
</evidence>